<name>A0ABZ2NR83_9BRAD</name>
<sequence>MNMTNEQDTSSKVAAEPRESSEDGAQNAASKVSPAADALSDSSLDDVSGGSWPFSSAARASYSVNGPTG</sequence>
<reference evidence="2" key="1">
    <citation type="journal article" date="2021" name="Int. J. Syst. Evol. Microbiol.">
        <title>Bradyrhizobium septentrionale sp. nov. (sv. septentrionale) and Bradyrhizobium quebecense sp. nov. (sv. septentrionale) associated with legumes native to Canada possess rearranged symbiosis genes and numerous insertion sequences.</title>
        <authorList>
            <person name="Bromfield E.S.P."/>
            <person name="Cloutier S."/>
        </authorList>
    </citation>
    <scope>NUCLEOTIDE SEQUENCE</scope>
    <source>
        <strain evidence="2">5S5</strain>
    </source>
</reference>
<dbReference type="EMBL" id="CP147711">
    <property type="protein sequence ID" value="WXC77228.1"/>
    <property type="molecule type" value="Genomic_DNA"/>
</dbReference>
<protein>
    <submittedName>
        <fullName evidence="2">Uncharacterized protein</fullName>
    </submittedName>
</protein>
<evidence type="ECO:0000313" key="3">
    <source>
        <dbReference type="Proteomes" id="UP001432046"/>
    </source>
</evidence>
<dbReference type="RefSeq" id="WP_224496727.1">
    <property type="nucleotide sequence ID" value="NZ_CP088285.1"/>
</dbReference>
<feature type="compositionally biased region" description="Low complexity" evidence="1">
    <location>
        <begin position="32"/>
        <end position="51"/>
    </location>
</feature>
<keyword evidence="3" id="KW-1185">Reference proteome</keyword>
<proteinExistence type="predicted"/>
<organism evidence="2 3">
    <name type="scientific">Bradyrhizobium septentrionale</name>
    <dbReference type="NCBI Taxonomy" id="1404411"/>
    <lineage>
        <taxon>Bacteria</taxon>
        <taxon>Pseudomonadati</taxon>
        <taxon>Pseudomonadota</taxon>
        <taxon>Alphaproteobacteria</taxon>
        <taxon>Hyphomicrobiales</taxon>
        <taxon>Nitrobacteraceae</taxon>
        <taxon>Bradyrhizobium</taxon>
    </lineage>
</organism>
<feature type="compositionally biased region" description="Polar residues" evidence="1">
    <location>
        <begin position="1"/>
        <end position="12"/>
    </location>
</feature>
<dbReference type="Proteomes" id="UP001432046">
    <property type="component" value="Chromosome"/>
</dbReference>
<reference evidence="2" key="2">
    <citation type="submission" date="2024-03" db="EMBL/GenBank/DDBJ databases">
        <authorList>
            <person name="Bromfield E.S.P."/>
            <person name="Cloutier S."/>
        </authorList>
    </citation>
    <scope>NUCLEOTIDE SEQUENCE</scope>
    <source>
        <strain evidence="2">5S5</strain>
    </source>
</reference>
<gene>
    <name evidence="2" type="ORF">WDK88_27685</name>
</gene>
<accession>A0ABZ2NR83</accession>
<evidence type="ECO:0000256" key="1">
    <source>
        <dbReference type="SAM" id="MobiDB-lite"/>
    </source>
</evidence>
<evidence type="ECO:0000313" key="2">
    <source>
        <dbReference type="EMBL" id="WXC77228.1"/>
    </source>
</evidence>
<feature type="region of interest" description="Disordered" evidence="1">
    <location>
        <begin position="1"/>
        <end position="69"/>
    </location>
</feature>